<dbReference type="SMART" id="SM00233">
    <property type="entry name" value="PH"/>
    <property type="match status" value="1"/>
</dbReference>
<dbReference type="SUPFAM" id="SSF50729">
    <property type="entry name" value="PH domain-like"/>
    <property type="match status" value="1"/>
</dbReference>
<dbReference type="InterPro" id="IPR011993">
    <property type="entry name" value="PH-like_dom_sf"/>
</dbReference>
<comment type="similarity">
    <text evidence="2">Belongs to the inositol 3,4-bisphosphate 4-phosphatase family.</text>
</comment>
<dbReference type="InterPro" id="IPR035892">
    <property type="entry name" value="C2_domain_sf"/>
</dbReference>
<comment type="pathway">
    <text evidence="1">Signal transduction; phosphatidylinositol signaling pathway.</text>
</comment>
<evidence type="ECO:0000256" key="1">
    <source>
        <dbReference type="ARBA" id="ARBA00004847"/>
    </source>
</evidence>
<evidence type="ECO:0000256" key="6">
    <source>
        <dbReference type="SAM" id="MobiDB-lite"/>
    </source>
</evidence>
<organism evidence="9 10">
    <name type="scientific">Artemia franciscana</name>
    <name type="common">Brine shrimp</name>
    <name type="synonym">Artemia sanfranciscana</name>
    <dbReference type="NCBI Taxonomy" id="6661"/>
    <lineage>
        <taxon>Eukaryota</taxon>
        <taxon>Metazoa</taxon>
        <taxon>Ecdysozoa</taxon>
        <taxon>Arthropoda</taxon>
        <taxon>Crustacea</taxon>
        <taxon>Branchiopoda</taxon>
        <taxon>Anostraca</taxon>
        <taxon>Artemiidae</taxon>
        <taxon>Artemia</taxon>
    </lineage>
</organism>
<dbReference type="PROSITE" id="PS50003">
    <property type="entry name" value="PH_DOMAIN"/>
    <property type="match status" value="1"/>
</dbReference>
<feature type="region of interest" description="Disordered" evidence="6">
    <location>
        <begin position="281"/>
        <end position="306"/>
    </location>
</feature>
<dbReference type="Proteomes" id="UP001187531">
    <property type="component" value="Unassembled WGS sequence"/>
</dbReference>
<evidence type="ECO:0000259" key="7">
    <source>
        <dbReference type="PROSITE" id="PS50003"/>
    </source>
</evidence>
<dbReference type="PROSITE" id="PS50004">
    <property type="entry name" value="C2"/>
    <property type="match status" value="1"/>
</dbReference>
<dbReference type="Gene3D" id="2.60.40.150">
    <property type="entry name" value="C2 domain"/>
    <property type="match status" value="1"/>
</dbReference>
<dbReference type="EMBL" id="JAVRJZ010000007">
    <property type="protein sequence ID" value="KAK2720594.1"/>
    <property type="molecule type" value="Genomic_DNA"/>
</dbReference>
<evidence type="ECO:0000313" key="10">
    <source>
        <dbReference type="Proteomes" id="UP001187531"/>
    </source>
</evidence>
<dbReference type="EC" id="3.1.3.66" evidence="3"/>
<keyword evidence="4" id="KW-0378">Hydrolase</keyword>
<keyword evidence="5" id="KW-0443">Lipid metabolism</keyword>
<reference evidence="9" key="1">
    <citation type="submission" date="2023-07" db="EMBL/GenBank/DDBJ databases">
        <title>Chromosome-level genome assembly of Artemia franciscana.</title>
        <authorList>
            <person name="Jo E."/>
        </authorList>
    </citation>
    <scope>NUCLEOTIDE SEQUENCE</scope>
    <source>
        <tissue evidence="9">Whole body</tissue>
    </source>
</reference>
<proteinExistence type="inferred from homology"/>
<sequence length="367" mass="41183">MANLGYIHFKVYVQAKSYDRFGQCVFVERWCRLRGNLLFYLKSHEPFSEAYGVIVLDIAEIRLEADSPSTGPFYFSITMGPDKSELILGASTSPERDSWIQSLHMASYSYVRAQADSLKIRLTELQAKIKTKEDEENSVCIVGDRPSIEVGIGCDNLRCDANGYPPDAKIVVGYRSKSCFFWNSLCETETVKSNSNPCFLRTACFTPSITDKSKDILVRFTVHEVKEVSTNTTIVIGHCELPVQKLLESEKIRLPVLSQTKSPVGFISLTIWTPVYSNKSESLAGTPKRASPEHESKRFQKGHRRAHSLPPKLSVKLQLPSTGIGTKLLTNTILRTYRFHSGLGGDIFVHESLLESKIHNCIPTQLL</sequence>
<evidence type="ECO:0000313" key="9">
    <source>
        <dbReference type="EMBL" id="KAK2720594.1"/>
    </source>
</evidence>
<dbReference type="GO" id="GO:0016316">
    <property type="term" value="F:phosphatidylinositol-3,4-bisphosphate 4-phosphatase activity"/>
    <property type="evidence" value="ECO:0007669"/>
    <property type="project" value="UniProtKB-EC"/>
</dbReference>
<dbReference type="Pfam" id="PF00169">
    <property type="entry name" value="PH"/>
    <property type="match status" value="1"/>
</dbReference>
<evidence type="ECO:0000256" key="3">
    <source>
        <dbReference type="ARBA" id="ARBA00013037"/>
    </source>
</evidence>
<dbReference type="PANTHER" id="PTHR12187">
    <property type="entry name" value="AGAP000124-PA"/>
    <property type="match status" value="1"/>
</dbReference>
<feature type="domain" description="PH" evidence="7">
    <location>
        <begin position="1"/>
        <end position="108"/>
    </location>
</feature>
<dbReference type="SUPFAM" id="SSF49562">
    <property type="entry name" value="C2 domain (Calcium/lipid-binding domain, CaLB)"/>
    <property type="match status" value="1"/>
</dbReference>
<dbReference type="Gene3D" id="2.30.29.30">
    <property type="entry name" value="Pleckstrin-homology domain (PH domain)/Phosphotyrosine-binding domain (PTB)"/>
    <property type="match status" value="1"/>
</dbReference>
<dbReference type="PANTHER" id="PTHR12187:SF11">
    <property type="entry name" value="PHOSPHATIDYLINOSITOL-3,4-BISPHOSPHATE 4-PHOSPHATASE"/>
    <property type="match status" value="1"/>
</dbReference>
<evidence type="ECO:0000256" key="2">
    <source>
        <dbReference type="ARBA" id="ARBA00006306"/>
    </source>
</evidence>
<evidence type="ECO:0000256" key="5">
    <source>
        <dbReference type="ARBA" id="ARBA00023098"/>
    </source>
</evidence>
<dbReference type="InterPro" id="IPR000008">
    <property type="entry name" value="C2_dom"/>
</dbReference>
<comment type="caution">
    <text evidence="9">The sequence shown here is derived from an EMBL/GenBank/DDBJ whole genome shotgun (WGS) entry which is preliminary data.</text>
</comment>
<protein>
    <recommendedName>
        <fullName evidence="3">phosphatidylinositol-3,4-bisphosphate 4-phosphatase</fullName>
        <ecNumber evidence="3">3.1.3.66</ecNumber>
    </recommendedName>
</protein>
<dbReference type="InterPro" id="IPR039034">
    <property type="entry name" value="INPP4"/>
</dbReference>
<dbReference type="InterPro" id="IPR001849">
    <property type="entry name" value="PH_domain"/>
</dbReference>
<keyword evidence="10" id="KW-1185">Reference proteome</keyword>
<evidence type="ECO:0000259" key="8">
    <source>
        <dbReference type="PROSITE" id="PS50004"/>
    </source>
</evidence>
<dbReference type="GO" id="GO:0005737">
    <property type="term" value="C:cytoplasm"/>
    <property type="evidence" value="ECO:0007669"/>
    <property type="project" value="TreeGrafter"/>
</dbReference>
<name>A0AA88I5J1_ARTSF</name>
<gene>
    <name evidence="9" type="ORF">QYM36_004469</name>
</gene>
<dbReference type="AlphaFoldDB" id="A0AA88I5J1"/>
<feature type="domain" description="C2" evidence="8">
    <location>
        <begin position="121"/>
        <end position="256"/>
    </location>
</feature>
<evidence type="ECO:0000256" key="4">
    <source>
        <dbReference type="ARBA" id="ARBA00022801"/>
    </source>
</evidence>
<accession>A0AA88I5J1</accession>